<reference evidence="3 4" key="1">
    <citation type="journal article" date="2014" name="Genome Announc.">
        <title>Draft genome sequence of Sclerotinia borealis, a psychrophilic plant pathogenic fungus.</title>
        <authorList>
            <person name="Mardanov A.V."/>
            <person name="Beletsky A.V."/>
            <person name="Kadnikov V.V."/>
            <person name="Ignatov A.N."/>
            <person name="Ravin N.V."/>
        </authorList>
    </citation>
    <scope>NUCLEOTIDE SEQUENCE [LARGE SCALE GENOMIC DNA]</scope>
    <source>
        <strain evidence="4">F-4157</strain>
    </source>
</reference>
<keyword evidence="2" id="KW-0472">Membrane</keyword>
<evidence type="ECO:0000313" key="3">
    <source>
        <dbReference type="EMBL" id="ESZ94821.1"/>
    </source>
</evidence>
<keyword evidence="4" id="KW-1185">Reference proteome</keyword>
<feature type="transmembrane region" description="Helical" evidence="2">
    <location>
        <begin position="6"/>
        <end position="26"/>
    </location>
</feature>
<dbReference type="EMBL" id="AYSA01000223">
    <property type="protein sequence ID" value="ESZ94821.1"/>
    <property type="molecule type" value="Genomic_DNA"/>
</dbReference>
<keyword evidence="2" id="KW-1133">Transmembrane helix</keyword>
<dbReference type="Proteomes" id="UP000019487">
    <property type="component" value="Unassembled WGS sequence"/>
</dbReference>
<feature type="region of interest" description="Disordered" evidence="1">
    <location>
        <begin position="38"/>
        <end position="103"/>
    </location>
</feature>
<accession>W9CG55</accession>
<gene>
    <name evidence="3" type="ORF">SBOR_4781</name>
</gene>
<dbReference type="OrthoDB" id="3498329at2759"/>
<evidence type="ECO:0000256" key="2">
    <source>
        <dbReference type="SAM" id="Phobius"/>
    </source>
</evidence>
<comment type="caution">
    <text evidence="3">The sequence shown here is derived from an EMBL/GenBank/DDBJ whole genome shotgun (WGS) entry which is preliminary data.</text>
</comment>
<dbReference type="HOGENOM" id="CLU_2428381_0_0_1"/>
<proteinExistence type="predicted"/>
<evidence type="ECO:0000256" key="1">
    <source>
        <dbReference type="SAM" id="MobiDB-lite"/>
    </source>
</evidence>
<name>W9CG55_SCLBF</name>
<sequence>MPSAVAITIIAFCMIVLFAMVAWAFFWPHKYHRYGMDHSKKAAKKRSRTAGRSHHNVEMHPKHWGEGENSQPGNGDGENHQPRIGKTRPMPKYDSEKDASDWV</sequence>
<feature type="compositionally biased region" description="Basic and acidic residues" evidence="1">
    <location>
        <begin position="55"/>
        <end position="66"/>
    </location>
</feature>
<dbReference type="AlphaFoldDB" id="W9CG55"/>
<feature type="compositionally biased region" description="Basic and acidic residues" evidence="1">
    <location>
        <begin position="91"/>
        <end position="103"/>
    </location>
</feature>
<feature type="compositionally biased region" description="Basic residues" evidence="1">
    <location>
        <begin position="41"/>
        <end position="54"/>
    </location>
</feature>
<keyword evidence="2" id="KW-0812">Transmembrane</keyword>
<protein>
    <submittedName>
        <fullName evidence="3">Uncharacterized protein</fullName>
    </submittedName>
</protein>
<evidence type="ECO:0000313" key="4">
    <source>
        <dbReference type="Proteomes" id="UP000019487"/>
    </source>
</evidence>
<organism evidence="3 4">
    <name type="scientific">Sclerotinia borealis (strain F-4128)</name>
    <dbReference type="NCBI Taxonomy" id="1432307"/>
    <lineage>
        <taxon>Eukaryota</taxon>
        <taxon>Fungi</taxon>
        <taxon>Dikarya</taxon>
        <taxon>Ascomycota</taxon>
        <taxon>Pezizomycotina</taxon>
        <taxon>Leotiomycetes</taxon>
        <taxon>Helotiales</taxon>
        <taxon>Sclerotiniaceae</taxon>
        <taxon>Sclerotinia</taxon>
    </lineage>
</organism>